<feature type="non-terminal residue" evidence="1">
    <location>
        <position position="1"/>
    </location>
</feature>
<comment type="caution">
    <text evidence="1">The sequence shown here is derived from an EMBL/GenBank/DDBJ whole genome shotgun (WGS) entry which is preliminary data.</text>
</comment>
<dbReference type="AlphaFoldDB" id="A0AAV5UG71"/>
<dbReference type="Proteomes" id="UP001432027">
    <property type="component" value="Unassembled WGS sequence"/>
</dbReference>
<sequence>VVLQGQFLCLSGLSYIRVATSLVHHENFVHSRCIFLEVYAGVGIPEGGRCTDDRLHLLADSGRERERNGGRSPDGRG</sequence>
<name>A0AAV5UG71_9BILA</name>
<gene>
    <name evidence="1" type="ORF">PENTCL1PPCAC_28209</name>
</gene>
<protein>
    <submittedName>
        <fullName evidence="1">Uncharacterized protein</fullName>
    </submittedName>
</protein>
<evidence type="ECO:0000313" key="2">
    <source>
        <dbReference type="Proteomes" id="UP001432027"/>
    </source>
</evidence>
<evidence type="ECO:0000313" key="1">
    <source>
        <dbReference type="EMBL" id="GMT06035.1"/>
    </source>
</evidence>
<organism evidence="1 2">
    <name type="scientific">Pristionchus entomophagus</name>
    <dbReference type="NCBI Taxonomy" id="358040"/>
    <lineage>
        <taxon>Eukaryota</taxon>
        <taxon>Metazoa</taxon>
        <taxon>Ecdysozoa</taxon>
        <taxon>Nematoda</taxon>
        <taxon>Chromadorea</taxon>
        <taxon>Rhabditida</taxon>
        <taxon>Rhabditina</taxon>
        <taxon>Diplogasteromorpha</taxon>
        <taxon>Diplogasteroidea</taxon>
        <taxon>Neodiplogasteridae</taxon>
        <taxon>Pristionchus</taxon>
    </lineage>
</organism>
<keyword evidence="2" id="KW-1185">Reference proteome</keyword>
<accession>A0AAV5UG71</accession>
<feature type="non-terminal residue" evidence="1">
    <location>
        <position position="77"/>
    </location>
</feature>
<dbReference type="EMBL" id="BTSX01000006">
    <property type="protein sequence ID" value="GMT06035.1"/>
    <property type="molecule type" value="Genomic_DNA"/>
</dbReference>
<proteinExistence type="predicted"/>
<reference evidence="1" key="1">
    <citation type="submission" date="2023-10" db="EMBL/GenBank/DDBJ databases">
        <title>Genome assembly of Pristionchus species.</title>
        <authorList>
            <person name="Yoshida K."/>
            <person name="Sommer R.J."/>
        </authorList>
    </citation>
    <scope>NUCLEOTIDE SEQUENCE</scope>
    <source>
        <strain evidence="1">RS0144</strain>
    </source>
</reference>